<dbReference type="InterPro" id="IPR055379">
    <property type="entry name" value="BBS2_pf_dom"/>
</dbReference>
<dbReference type="InterPro" id="IPR029429">
    <property type="entry name" value="BBS2_Mid"/>
</dbReference>
<dbReference type="InterPro" id="IPR011047">
    <property type="entry name" value="Quinoprotein_ADH-like_sf"/>
</dbReference>
<evidence type="ECO:0000256" key="7">
    <source>
        <dbReference type="PIRNR" id="PIRNR013684"/>
    </source>
</evidence>
<dbReference type="AlphaFoldDB" id="A0AAF3FFX7"/>
<evidence type="ECO:0000256" key="6">
    <source>
        <dbReference type="ARBA" id="ARBA00023273"/>
    </source>
</evidence>
<evidence type="ECO:0000256" key="4">
    <source>
        <dbReference type="ARBA" id="ARBA00023069"/>
    </source>
</evidence>
<feature type="domain" description="BBS2 GAE" evidence="9">
    <location>
        <begin position="358"/>
        <end position="442"/>
    </location>
</feature>
<keyword evidence="3 7" id="KW-0963">Cytoplasm</keyword>
<dbReference type="Pfam" id="PF23350">
    <property type="entry name" value="BBS2_pf"/>
    <property type="match status" value="1"/>
</dbReference>
<feature type="domain" description="Ciliary BBSome complex subunit 2 middle region" evidence="10">
    <location>
        <begin position="144"/>
        <end position="247"/>
    </location>
</feature>
<dbReference type="GO" id="GO:0034464">
    <property type="term" value="C:BBSome"/>
    <property type="evidence" value="ECO:0007669"/>
    <property type="project" value="UniProtKB-UniRule"/>
</dbReference>
<evidence type="ECO:0000313" key="14">
    <source>
        <dbReference type="WBParaSite" id="MBELARI_LOCUS5768"/>
    </source>
</evidence>
<keyword evidence="6 7" id="KW-0966">Cell projection</keyword>
<evidence type="ECO:0000259" key="12">
    <source>
        <dbReference type="Pfam" id="PF23353"/>
    </source>
</evidence>
<dbReference type="Pfam" id="PF14781">
    <property type="entry name" value="BBS2_N"/>
    <property type="match status" value="1"/>
</dbReference>
<dbReference type="GO" id="GO:1905515">
    <property type="term" value="P:non-motile cilium assembly"/>
    <property type="evidence" value="ECO:0007669"/>
    <property type="project" value="InterPro"/>
</dbReference>
<dbReference type="InterPro" id="IPR029333">
    <property type="entry name" value="BBS2_GAE_dom"/>
</dbReference>
<keyword evidence="13" id="KW-1185">Reference proteome</keyword>
<comment type="subcellular location">
    <subcellularLocation>
        <location evidence="1">Cell projection</location>
        <location evidence="1">Cilium</location>
    </subcellularLocation>
    <subcellularLocation>
        <location evidence="2">Cytoplasm</location>
        <location evidence="2">Cytoskeleton</location>
    </subcellularLocation>
</comment>
<evidence type="ECO:0000256" key="3">
    <source>
        <dbReference type="ARBA" id="ARBA00022490"/>
    </source>
</evidence>
<dbReference type="InterPro" id="IPR016616">
    <property type="entry name" value="Bardet-Biedl_syndrome_2_prot"/>
</dbReference>
<dbReference type="PANTHER" id="PTHR32465">
    <property type="entry name" value="BARDET-BIEDL SYNDROME 2 PROTEIN"/>
    <property type="match status" value="1"/>
</dbReference>
<dbReference type="Pfam" id="PF23353">
    <property type="entry name" value="BBS2_hp"/>
    <property type="match status" value="1"/>
</dbReference>
<dbReference type="GO" id="GO:0016020">
    <property type="term" value="C:membrane"/>
    <property type="evidence" value="ECO:0007669"/>
    <property type="project" value="TreeGrafter"/>
</dbReference>
<dbReference type="Gene3D" id="2.130.10.10">
    <property type="entry name" value="YVTN repeat-like/Quinoprotein amine dehydrogenase"/>
    <property type="match status" value="1"/>
</dbReference>
<feature type="domain" description="Ciliary BBSome complex subunit 2 N-terminal" evidence="8">
    <location>
        <begin position="45"/>
        <end position="106"/>
    </location>
</feature>
<dbReference type="GO" id="GO:0031514">
    <property type="term" value="C:motile cilium"/>
    <property type="evidence" value="ECO:0007669"/>
    <property type="project" value="TreeGrafter"/>
</dbReference>
<dbReference type="InterPro" id="IPR029430">
    <property type="entry name" value="BBS2_N"/>
</dbReference>
<keyword evidence="5 7" id="KW-0206">Cytoskeleton</keyword>
<evidence type="ECO:0000259" key="9">
    <source>
        <dbReference type="Pfam" id="PF14782"/>
    </source>
</evidence>
<evidence type="ECO:0000259" key="11">
    <source>
        <dbReference type="Pfam" id="PF23350"/>
    </source>
</evidence>
<accession>A0AAF3FFX7</accession>
<keyword evidence="4 7" id="KW-0969">Cilium</keyword>
<name>A0AAF3FFX7_9BILA</name>
<dbReference type="Proteomes" id="UP000887575">
    <property type="component" value="Unassembled WGS sequence"/>
</dbReference>
<organism evidence="13 14">
    <name type="scientific">Mesorhabditis belari</name>
    <dbReference type="NCBI Taxonomy" id="2138241"/>
    <lineage>
        <taxon>Eukaryota</taxon>
        <taxon>Metazoa</taxon>
        <taxon>Ecdysozoa</taxon>
        <taxon>Nematoda</taxon>
        <taxon>Chromadorea</taxon>
        <taxon>Rhabditida</taxon>
        <taxon>Rhabditina</taxon>
        <taxon>Rhabditomorpha</taxon>
        <taxon>Rhabditoidea</taxon>
        <taxon>Rhabditidae</taxon>
        <taxon>Mesorhabditinae</taxon>
        <taxon>Mesorhabditis</taxon>
    </lineage>
</organism>
<dbReference type="InterPro" id="IPR055380">
    <property type="entry name" value="BBS2_hp_dom"/>
</dbReference>
<dbReference type="GO" id="GO:0043005">
    <property type="term" value="C:neuron projection"/>
    <property type="evidence" value="ECO:0007669"/>
    <property type="project" value="TreeGrafter"/>
</dbReference>
<dbReference type="Pfam" id="PF14783">
    <property type="entry name" value="BBS2_Mid"/>
    <property type="match status" value="1"/>
</dbReference>
<proteinExistence type="predicted"/>
<sequence>MNLQTVFSYSLDSRLEAKCVVMGTLSPQAQPTLIAVTTANKILLKNDESKLNFGEKIRTIAVAPFGNGYDVLVIGTESQVICYDAHLNTTVFQRDIPDGINNIVVGSMGGFEEVVVCGGYCAIWGFDRAGRDVFWTVTGDSVTAMCLVDYDSDGQMELVVGSADYEIRIFKNDLMRCELMETDAIVALSALGGQRFAYGLANGTLGVYDGEARVWRIKSKHIVITVLPFPTPEHITCVWDSGKIDIRAGNSGEVISKEFVNGAVSGAVLCSPSQADQPTQLTIALLDGKVRTFEVGDRRDPQEEAHQLLREYGQQKHNLLMELSNYEHEENMSKEEKEGENRIPADTQLETIPRVNRVTGKVEMVLNASNEVPIQGVVMFAEGLFPGESHVTFPKTEPVDTITVALAPQKDTALDVHIKAFMANNGSNLLHIFEVTRSLPRFSRFAILLPEENIPEQEGFVEFKLNQRMQKMVDWVYDNFIVPDDYPPLDNEAEQLDVKFSGLYPKLGTSLRIKYDVSQQQVRVEHSEMETAGAVVQSIAEHFQVTTIESHARFPKEFDELALILNEMDGVYNAKERLNAELSESQNLLKETLVRAEDALHCDHVSIARRYYTRVKHNDRAMRQAAQLRVTNQARLVTAIRRLNKLVELAARLRVGEPARQVVTQCREALSNENETILAKLFEFGA</sequence>
<dbReference type="InterPro" id="IPR015943">
    <property type="entry name" value="WD40/YVTN_repeat-like_dom_sf"/>
</dbReference>
<evidence type="ECO:0000313" key="13">
    <source>
        <dbReference type="Proteomes" id="UP000887575"/>
    </source>
</evidence>
<reference evidence="14" key="1">
    <citation type="submission" date="2024-02" db="UniProtKB">
        <authorList>
            <consortium name="WormBaseParasite"/>
        </authorList>
    </citation>
    <scope>IDENTIFICATION</scope>
</reference>
<dbReference type="SUPFAM" id="SSF50998">
    <property type="entry name" value="Quinoprotein alcohol dehydrogenase-like"/>
    <property type="match status" value="1"/>
</dbReference>
<dbReference type="PANTHER" id="PTHR32465:SF0">
    <property type="entry name" value="BARDET-BIEDL SYNDROME 2 PROTEIN"/>
    <property type="match status" value="1"/>
</dbReference>
<evidence type="ECO:0000256" key="5">
    <source>
        <dbReference type="ARBA" id="ARBA00023212"/>
    </source>
</evidence>
<dbReference type="Pfam" id="PF14782">
    <property type="entry name" value="BBS2_GAE"/>
    <property type="match status" value="1"/>
</dbReference>
<evidence type="ECO:0000259" key="8">
    <source>
        <dbReference type="Pfam" id="PF14781"/>
    </source>
</evidence>
<evidence type="ECO:0000259" key="10">
    <source>
        <dbReference type="Pfam" id="PF14783"/>
    </source>
</evidence>
<dbReference type="GO" id="GO:0036064">
    <property type="term" value="C:ciliary basal body"/>
    <property type="evidence" value="ECO:0007669"/>
    <property type="project" value="TreeGrafter"/>
</dbReference>
<feature type="domain" description="BBS2 platform" evidence="11">
    <location>
        <begin position="455"/>
        <end position="541"/>
    </location>
</feature>
<dbReference type="WBParaSite" id="MBELARI_LOCUS5768">
    <property type="protein sequence ID" value="MBELARI_LOCUS5768"/>
    <property type="gene ID" value="MBELARI_LOCUS5768"/>
</dbReference>
<evidence type="ECO:0000256" key="2">
    <source>
        <dbReference type="ARBA" id="ARBA00004245"/>
    </source>
</evidence>
<feature type="domain" description="BBS2 hairpin" evidence="12">
    <location>
        <begin position="555"/>
        <end position="652"/>
    </location>
</feature>
<protein>
    <recommendedName>
        <fullName evidence="7">Bardet-Biedl syndrome 2 protein homolog</fullName>
    </recommendedName>
</protein>
<evidence type="ECO:0000256" key="1">
    <source>
        <dbReference type="ARBA" id="ARBA00004138"/>
    </source>
</evidence>
<dbReference type="PIRSF" id="PIRSF013684">
    <property type="entry name" value="BBS2"/>
    <property type="match status" value="1"/>
</dbReference>